<dbReference type="RefSeq" id="WP_163671388.1">
    <property type="nucleotide sequence ID" value="NZ_QXHD01000003.1"/>
</dbReference>
<gene>
    <name evidence="4" type="primary">tsaA</name>
    <name evidence="4" type="ORF">DXZ20_02830</name>
</gene>
<dbReference type="SUPFAM" id="SSF118196">
    <property type="entry name" value="YaeB-like"/>
    <property type="match status" value="1"/>
</dbReference>
<dbReference type="InterPro" id="IPR036413">
    <property type="entry name" value="YaeB-like_sf"/>
</dbReference>
<evidence type="ECO:0000259" key="3">
    <source>
        <dbReference type="PROSITE" id="PS51668"/>
    </source>
</evidence>
<dbReference type="Pfam" id="PF18389">
    <property type="entry name" value="TrmO_C"/>
    <property type="match status" value="1"/>
</dbReference>
<name>A0A6M0RFL0_9CYAN</name>
<dbReference type="Gene3D" id="2.40.30.70">
    <property type="entry name" value="YaeB-like"/>
    <property type="match status" value="1"/>
</dbReference>
<dbReference type="Proteomes" id="UP000481033">
    <property type="component" value="Unassembled WGS sequence"/>
</dbReference>
<dbReference type="InterPro" id="IPR040372">
    <property type="entry name" value="YaeB-like"/>
</dbReference>
<dbReference type="InterPro" id="IPR036414">
    <property type="entry name" value="YaeB_N_sf"/>
</dbReference>
<dbReference type="PANTHER" id="PTHR12818:SF0">
    <property type="entry name" value="TRNA (ADENINE(37)-N6)-METHYLTRANSFERASE"/>
    <property type="match status" value="1"/>
</dbReference>
<feature type="domain" description="TsaA-like" evidence="3">
    <location>
        <begin position="7"/>
        <end position="148"/>
    </location>
</feature>
<organism evidence="4 5">
    <name type="scientific">Adonisia turfae CCMR0081</name>
    <dbReference type="NCBI Taxonomy" id="2292702"/>
    <lineage>
        <taxon>Bacteria</taxon>
        <taxon>Bacillati</taxon>
        <taxon>Cyanobacteriota</taxon>
        <taxon>Adonisia</taxon>
        <taxon>Adonisia turfae</taxon>
    </lineage>
</organism>
<dbReference type="InterPro" id="IPR041369">
    <property type="entry name" value="TrmO_C"/>
</dbReference>
<dbReference type="PANTHER" id="PTHR12818">
    <property type="entry name" value="TRNA (ADENINE(37)-N6)-METHYLTRANSFERASE"/>
    <property type="match status" value="1"/>
</dbReference>
<evidence type="ECO:0000313" key="4">
    <source>
        <dbReference type="EMBL" id="NEZ54643.1"/>
    </source>
</evidence>
<evidence type="ECO:0000256" key="1">
    <source>
        <dbReference type="ARBA" id="ARBA00022691"/>
    </source>
</evidence>
<proteinExistence type="inferred from homology"/>
<accession>A0A6M0RFL0</accession>
<comment type="caution">
    <text evidence="4">The sequence shown here is derived from an EMBL/GenBank/DDBJ whole genome shotgun (WGS) entry which is preliminary data.</text>
</comment>
<dbReference type="CDD" id="cd09281">
    <property type="entry name" value="UPF0066"/>
    <property type="match status" value="1"/>
</dbReference>
<dbReference type="GO" id="GO:0032259">
    <property type="term" value="P:methylation"/>
    <property type="evidence" value="ECO:0007669"/>
    <property type="project" value="UniProtKB-KW"/>
</dbReference>
<keyword evidence="4" id="KW-0489">Methyltransferase</keyword>
<dbReference type="NCBIfam" id="TIGR00104">
    <property type="entry name" value="tRNA_TsaA"/>
    <property type="match status" value="1"/>
</dbReference>
<dbReference type="EMBL" id="QXHD01000003">
    <property type="protein sequence ID" value="NEZ54643.1"/>
    <property type="molecule type" value="Genomic_DNA"/>
</dbReference>
<evidence type="ECO:0000256" key="2">
    <source>
        <dbReference type="ARBA" id="ARBA00033753"/>
    </source>
</evidence>
<dbReference type="GO" id="GO:0008168">
    <property type="term" value="F:methyltransferase activity"/>
    <property type="evidence" value="ECO:0007669"/>
    <property type="project" value="UniProtKB-KW"/>
</dbReference>
<protein>
    <submittedName>
        <fullName evidence="4">tRNA (N6-threonylcarbamoyladenosine(37)-N6)-methyltransferase TrmO</fullName>
    </submittedName>
</protein>
<sequence length="247" mass="27922">MVAEVTFTPIAYIQSCYPDRFGIPRQAGLVESAYADIVFEATEENKLALRGIQEFSHLWVLFIFHGQSYGDFKPLVRPPRLGGNKSVGVYATRSPNRPNAIGMSAVKLLGMTEKKRKLRLQVQGGDFLDGTPVIDVKPYVPYADAIPTADGAWTVEQQILLPVRWNNNAESVLIESLEPEPEKLRRLIEETLAQDPRPGYERGKDGREGQRWNMQVSHYSVFWTVKNGIAEVVKLERVERRPTPKTL</sequence>
<dbReference type="AlphaFoldDB" id="A0A6M0RFL0"/>
<dbReference type="InterPro" id="IPR023370">
    <property type="entry name" value="TrmO-like_N"/>
</dbReference>
<dbReference type="Gene3D" id="3.30.2310.10">
    <property type="entry name" value="YaeB-like"/>
    <property type="match status" value="1"/>
</dbReference>
<comment type="similarity">
    <text evidence="2">Belongs to the tRNA methyltransferase O family.</text>
</comment>
<reference evidence="4 5" key="1">
    <citation type="journal article" date="2020" name="Microb. Ecol.">
        <title>Ecogenomics of the Marine Benthic Filamentous Cyanobacterium Adonisia.</title>
        <authorList>
            <person name="Walter J.M."/>
            <person name="Coutinho F.H."/>
            <person name="Leomil L."/>
            <person name="Hargreaves P.I."/>
            <person name="Campeao M.E."/>
            <person name="Vieira V.V."/>
            <person name="Silva B.S."/>
            <person name="Fistarol G.O."/>
            <person name="Salomon P.S."/>
            <person name="Sawabe T."/>
            <person name="Mino S."/>
            <person name="Hosokawa M."/>
            <person name="Miyashita H."/>
            <person name="Maruyama F."/>
            <person name="van Verk M.C."/>
            <person name="Dutilh B.E."/>
            <person name="Thompson C.C."/>
            <person name="Thompson F.L."/>
        </authorList>
    </citation>
    <scope>NUCLEOTIDE SEQUENCE [LARGE SCALE GENOMIC DNA]</scope>
    <source>
        <strain evidence="4 5">CCMR0081</strain>
    </source>
</reference>
<keyword evidence="5" id="KW-1185">Reference proteome</keyword>
<dbReference type="Pfam" id="PF01980">
    <property type="entry name" value="TrmO_N"/>
    <property type="match status" value="1"/>
</dbReference>
<evidence type="ECO:0000313" key="5">
    <source>
        <dbReference type="Proteomes" id="UP000481033"/>
    </source>
</evidence>
<keyword evidence="1" id="KW-0949">S-adenosyl-L-methionine</keyword>
<dbReference type="PROSITE" id="PS51668">
    <property type="entry name" value="TSAA_2"/>
    <property type="match status" value="1"/>
</dbReference>
<keyword evidence="4" id="KW-0808">Transferase</keyword>